<gene>
    <name evidence="1" type="ORF">QRX60_30215</name>
</gene>
<protein>
    <submittedName>
        <fullName evidence="1">Uncharacterized protein</fullName>
    </submittedName>
</protein>
<keyword evidence="2" id="KW-1185">Reference proteome</keyword>
<dbReference type="EMBL" id="CP127295">
    <property type="protein sequence ID" value="WIX98332.1"/>
    <property type="molecule type" value="Genomic_DNA"/>
</dbReference>
<evidence type="ECO:0000313" key="2">
    <source>
        <dbReference type="Proteomes" id="UP001239397"/>
    </source>
</evidence>
<dbReference type="KEGG" id="amog:QRX60_30215"/>
<dbReference type="AlphaFoldDB" id="A0A9Y2JH22"/>
<name>A0A9Y2JH22_9PSEU</name>
<reference evidence="1 2" key="1">
    <citation type="submission" date="2023-06" db="EMBL/GenBank/DDBJ databases">
        <authorList>
            <person name="Oyuntsetseg B."/>
            <person name="Kim S.B."/>
        </authorList>
    </citation>
    <scope>NUCLEOTIDE SEQUENCE [LARGE SCALE GENOMIC DNA]</scope>
    <source>
        <strain evidence="1 2">4-36</strain>
    </source>
</reference>
<organism evidence="1 2">
    <name type="scientific">Amycolatopsis mongoliensis</name>
    <dbReference type="NCBI Taxonomy" id="715475"/>
    <lineage>
        <taxon>Bacteria</taxon>
        <taxon>Bacillati</taxon>
        <taxon>Actinomycetota</taxon>
        <taxon>Actinomycetes</taxon>
        <taxon>Pseudonocardiales</taxon>
        <taxon>Pseudonocardiaceae</taxon>
        <taxon>Amycolatopsis</taxon>
    </lineage>
</organism>
<accession>A0A9Y2JH22</accession>
<dbReference type="RefSeq" id="WP_285994817.1">
    <property type="nucleotide sequence ID" value="NZ_CP127295.1"/>
</dbReference>
<sequence length="155" mass="16502">MVIALVLGLLVLVPLAGWAVSRRWRSGAARAARPHFDTTGWPAAEEERALTARVLAGELTRSSYRDAMARLAEADGHHDEDVAMLLWRARLGPAGDDGPRDLLDRLGTTLPGVLPGILCSAAVLASTGAGVDDLMRTFPLTRVQARTVIDAVTTP</sequence>
<evidence type="ECO:0000313" key="1">
    <source>
        <dbReference type="EMBL" id="WIX98332.1"/>
    </source>
</evidence>
<dbReference type="Proteomes" id="UP001239397">
    <property type="component" value="Chromosome"/>
</dbReference>
<proteinExistence type="predicted"/>